<evidence type="ECO:0000313" key="6">
    <source>
        <dbReference type="EMBL" id="SOE14750.1"/>
    </source>
</evidence>
<dbReference type="PROSITE" id="PS00211">
    <property type="entry name" value="ABC_TRANSPORTER_1"/>
    <property type="match status" value="1"/>
</dbReference>
<protein>
    <submittedName>
        <fullName evidence="6">ABC-2 type transport system ATP-binding protein</fullName>
    </submittedName>
</protein>
<keyword evidence="2" id="KW-0813">Transport</keyword>
<dbReference type="EMBL" id="OCPC01000001">
    <property type="protein sequence ID" value="SOE14750.1"/>
    <property type="molecule type" value="Genomic_DNA"/>
</dbReference>
<dbReference type="PANTHER" id="PTHR42711">
    <property type="entry name" value="ABC TRANSPORTER ATP-BINDING PROTEIN"/>
    <property type="match status" value="1"/>
</dbReference>
<dbReference type="Proteomes" id="UP000219465">
    <property type="component" value="Unassembled WGS sequence"/>
</dbReference>
<keyword evidence="7" id="KW-1185">Reference proteome</keyword>
<dbReference type="InterPro" id="IPR003593">
    <property type="entry name" value="AAA+_ATPase"/>
</dbReference>
<sequence length="338" mass="37538">MTTTTAFVDRVRRPAHLAVADLFISFFEKTIMAAILSIQNLSKQYDSGFQALKNVNLEIEEGEILALLGPNGAGKTTLISIICGLVNATSGTATVGGFDVVDEFRKARSLIGLVPQEISLEPFQTVTNALHFSRGLFGKGRDPALIEDILKKLSLWDKRDSKVVELSGGMKRRVLIAKALCHEPRVLFLDEPTAGVDVELRKEMWEVVRQLKADGVTIILTTHYIEEAEAIADRIGVIRSGELLLVEDKDLLMRRMGQRQIRIELMQPIDRIPDALASYNLEYSEEDQSLTYSYEANGERTGITALFSDLGKAGLILRDVETRQSSLEDIFVGLVEDK</sequence>
<comment type="similarity">
    <text evidence="1">Belongs to the ABC transporter superfamily.</text>
</comment>
<feature type="domain" description="ABC transporter" evidence="5">
    <location>
        <begin position="36"/>
        <end position="265"/>
    </location>
</feature>
<dbReference type="InterPro" id="IPR003439">
    <property type="entry name" value="ABC_transporter-like_ATP-bd"/>
</dbReference>
<dbReference type="PANTHER" id="PTHR42711:SF10">
    <property type="entry name" value="ABC TRANSPORTER ATP-BINDING PROTEIN"/>
    <property type="match status" value="1"/>
</dbReference>
<dbReference type="GO" id="GO:0016887">
    <property type="term" value="F:ATP hydrolysis activity"/>
    <property type="evidence" value="ECO:0007669"/>
    <property type="project" value="InterPro"/>
</dbReference>
<dbReference type="Gene3D" id="3.40.50.300">
    <property type="entry name" value="P-loop containing nucleotide triphosphate hydrolases"/>
    <property type="match status" value="1"/>
</dbReference>
<dbReference type="Pfam" id="PF00005">
    <property type="entry name" value="ABC_tran"/>
    <property type="match status" value="1"/>
</dbReference>
<organism evidence="6 7">
    <name type="scientific">Hoeflea halophila</name>
    <dbReference type="NCBI Taxonomy" id="714899"/>
    <lineage>
        <taxon>Bacteria</taxon>
        <taxon>Pseudomonadati</taxon>
        <taxon>Pseudomonadota</taxon>
        <taxon>Alphaproteobacteria</taxon>
        <taxon>Hyphomicrobiales</taxon>
        <taxon>Rhizobiaceae</taxon>
        <taxon>Hoeflea</taxon>
    </lineage>
</organism>
<gene>
    <name evidence="6" type="ORF">SAMN05877838_1021</name>
</gene>
<evidence type="ECO:0000256" key="3">
    <source>
        <dbReference type="ARBA" id="ARBA00022741"/>
    </source>
</evidence>
<keyword evidence="3" id="KW-0547">Nucleotide-binding</keyword>
<reference evidence="7" key="1">
    <citation type="submission" date="2017-08" db="EMBL/GenBank/DDBJ databases">
        <authorList>
            <person name="Varghese N."/>
            <person name="Submissions S."/>
        </authorList>
    </citation>
    <scope>NUCLEOTIDE SEQUENCE [LARGE SCALE GENOMIC DNA]</scope>
    <source>
        <strain evidence="7">KCTC 23107</strain>
    </source>
</reference>
<evidence type="ECO:0000256" key="1">
    <source>
        <dbReference type="ARBA" id="ARBA00005417"/>
    </source>
</evidence>
<evidence type="ECO:0000256" key="4">
    <source>
        <dbReference type="ARBA" id="ARBA00022840"/>
    </source>
</evidence>
<evidence type="ECO:0000313" key="7">
    <source>
        <dbReference type="Proteomes" id="UP000219465"/>
    </source>
</evidence>
<dbReference type="GO" id="GO:0005524">
    <property type="term" value="F:ATP binding"/>
    <property type="evidence" value="ECO:0007669"/>
    <property type="project" value="UniProtKB-KW"/>
</dbReference>
<dbReference type="InterPro" id="IPR050763">
    <property type="entry name" value="ABC_transporter_ATP-binding"/>
</dbReference>
<name>A0A286I3R4_9HYPH</name>
<keyword evidence="4 6" id="KW-0067">ATP-binding</keyword>
<dbReference type="SUPFAM" id="SSF52540">
    <property type="entry name" value="P-loop containing nucleoside triphosphate hydrolases"/>
    <property type="match status" value="1"/>
</dbReference>
<dbReference type="PROSITE" id="PS50893">
    <property type="entry name" value="ABC_TRANSPORTER_2"/>
    <property type="match status" value="1"/>
</dbReference>
<evidence type="ECO:0000259" key="5">
    <source>
        <dbReference type="PROSITE" id="PS50893"/>
    </source>
</evidence>
<accession>A0A286I3R4</accession>
<dbReference type="AlphaFoldDB" id="A0A286I3R4"/>
<dbReference type="InterPro" id="IPR027417">
    <property type="entry name" value="P-loop_NTPase"/>
</dbReference>
<dbReference type="InterPro" id="IPR017871">
    <property type="entry name" value="ABC_transporter-like_CS"/>
</dbReference>
<dbReference type="SMART" id="SM00382">
    <property type="entry name" value="AAA"/>
    <property type="match status" value="1"/>
</dbReference>
<evidence type="ECO:0000256" key="2">
    <source>
        <dbReference type="ARBA" id="ARBA00022448"/>
    </source>
</evidence>
<dbReference type="CDD" id="cd03230">
    <property type="entry name" value="ABC_DR_subfamily_A"/>
    <property type="match status" value="1"/>
</dbReference>
<proteinExistence type="inferred from homology"/>